<protein>
    <submittedName>
        <fullName evidence="1">Uncharacterized protein</fullName>
    </submittedName>
</protein>
<evidence type="ECO:0000313" key="1">
    <source>
        <dbReference type="EMBL" id="AXF84451.1"/>
    </source>
</evidence>
<name>A0A345D7W3_9BURK</name>
<gene>
    <name evidence="1" type="ORF">DTO96_100159</name>
</gene>
<reference evidence="2" key="1">
    <citation type="submission" date="2018-07" db="EMBL/GenBank/DDBJ databases">
        <authorList>
            <person name="Kim H."/>
        </authorList>
    </citation>
    <scope>NUCLEOTIDE SEQUENCE [LARGE SCALE GENOMIC DNA]</scope>
    <source>
        <strain evidence="2">F02</strain>
    </source>
</reference>
<dbReference type="KEGG" id="hyf:DTO96_100159"/>
<dbReference type="AlphaFoldDB" id="A0A345D7W3"/>
<sequence>MFDIEALNWLSLFIFHAEKSLLASDICLRNSTTALNGMALKACVTHQCGDLIL</sequence>
<evidence type="ECO:0000313" key="2">
    <source>
        <dbReference type="Proteomes" id="UP000252182"/>
    </source>
</evidence>
<keyword evidence="2" id="KW-1185">Reference proteome</keyword>
<dbReference type="Proteomes" id="UP000252182">
    <property type="component" value="Chromosome"/>
</dbReference>
<organism evidence="1 2">
    <name type="scientific">Ephemeroptericola cinctiostellae</name>
    <dbReference type="NCBI Taxonomy" id="2268024"/>
    <lineage>
        <taxon>Bacteria</taxon>
        <taxon>Pseudomonadati</taxon>
        <taxon>Pseudomonadota</taxon>
        <taxon>Betaproteobacteria</taxon>
        <taxon>Burkholderiales</taxon>
        <taxon>Burkholderiaceae</taxon>
        <taxon>Ephemeroptericola</taxon>
    </lineage>
</organism>
<proteinExistence type="predicted"/>
<dbReference type="EMBL" id="CP031124">
    <property type="protein sequence ID" value="AXF84451.1"/>
    <property type="molecule type" value="Genomic_DNA"/>
</dbReference>
<accession>A0A345D7W3</accession>